<dbReference type="GO" id="GO:0015031">
    <property type="term" value="P:protein transport"/>
    <property type="evidence" value="ECO:0007669"/>
    <property type="project" value="UniProtKB-UniRule"/>
</dbReference>
<keyword evidence="7 10" id="KW-0653">Protein transport</keyword>
<dbReference type="PROSITE" id="PS52015">
    <property type="entry name" value="TONB_CTD"/>
    <property type="match status" value="1"/>
</dbReference>
<dbReference type="OrthoDB" id="1628901at2"/>
<dbReference type="Pfam" id="PF03544">
    <property type="entry name" value="TonB_C"/>
    <property type="match status" value="1"/>
</dbReference>
<evidence type="ECO:0000256" key="5">
    <source>
        <dbReference type="ARBA" id="ARBA00022519"/>
    </source>
</evidence>
<accession>A0A545TW62</accession>
<dbReference type="InterPro" id="IPR037682">
    <property type="entry name" value="TonB_C"/>
</dbReference>
<evidence type="ECO:0000256" key="6">
    <source>
        <dbReference type="ARBA" id="ARBA00022692"/>
    </source>
</evidence>
<keyword evidence="5 10" id="KW-0997">Cell inner membrane</keyword>
<protein>
    <recommendedName>
        <fullName evidence="10">Protein TonB</fullName>
    </recommendedName>
</protein>
<evidence type="ECO:0000256" key="7">
    <source>
        <dbReference type="ARBA" id="ARBA00022927"/>
    </source>
</evidence>
<evidence type="ECO:0000256" key="2">
    <source>
        <dbReference type="ARBA" id="ARBA00006555"/>
    </source>
</evidence>
<keyword evidence="6" id="KW-0812">Transmembrane</keyword>
<sequence>MLTKYQEWFMKKIFAFGVAVVFSFFLFGLMSSLIDQEAHAIDSEPPVPIDIISVPKDTPVEVITRRPPKKPPELKPVKKLTKTVRESKPEKATPMKVAFSTGGIKGFKASFKPGLVGDAMGVGSAVNGDGGLAPKVRVEPSYPMKAAADNIEGYVTLSFDVNPHGDPVNIKVVEAKPKGYFEKSARKALRKWKYTPEKKDGAAVSTFNQSVTLEFKLAGE</sequence>
<name>A0A545TW62_9GAMM</name>
<dbReference type="AlphaFoldDB" id="A0A545TW62"/>
<evidence type="ECO:0000256" key="3">
    <source>
        <dbReference type="ARBA" id="ARBA00022448"/>
    </source>
</evidence>
<keyword evidence="3 10" id="KW-0813">Transport</keyword>
<dbReference type="InterPro" id="IPR006260">
    <property type="entry name" value="TonB/TolA_C"/>
</dbReference>
<keyword evidence="9" id="KW-0472">Membrane</keyword>
<dbReference type="PANTHER" id="PTHR33446">
    <property type="entry name" value="PROTEIN TONB-RELATED"/>
    <property type="match status" value="1"/>
</dbReference>
<dbReference type="Proteomes" id="UP000315439">
    <property type="component" value="Unassembled WGS sequence"/>
</dbReference>
<evidence type="ECO:0000256" key="4">
    <source>
        <dbReference type="ARBA" id="ARBA00022475"/>
    </source>
</evidence>
<dbReference type="PANTHER" id="PTHR33446:SF14">
    <property type="entry name" value="PROTEIN TONB"/>
    <property type="match status" value="1"/>
</dbReference>
<evidence type="ECO:0000256" key="10">
    <source>
        <dbReference type="RuleBase" id="RU362123"/>
    </source>
</evidence>
<comment type="function">
    <text evidence="10">Interacts with outer membrane receptor proteins that carry out high-affinity binding and energy dependent uptake into the periplasmic space of specific substrates. It could act to transduce energy from the cytoplasmic membrane to specific energy-requiring processes in the outer membrane, resulting in the release into the periplasm of ligands bound by these outer membrane proteins.</text>
</comment>
<dbReference type="PRINTS" id="PR01374">
    <property type="entry name" value="TONBPROTEIN"/>
</dbReference>
<feature type="domain" description="TonB C-terminal" evidence="11">
    <location>
        <begin position="127"/>
        <end position="220"/>
    </location>
</feature>
<gene>
    <name evidence="12" type="ORF">FLL46_25285</name>
</gene>
<dbReference type="GO" id="GO:0031992">
    <property type="term" value="F:energy transducer activity"/>
    <property type="evidence" value="ECO:0007669"/>
    <property type="project" value="InterPro"/>
</dbReference>
<dbReference type="InterPro" id="IPR051045">
    <property type="entry name" value="TonB-dependent_transducer"/>
</dbReference>
<evidence type="ECO:0000256" key="9">
    <source>
        <dbReference type="ARBA" id="ARBA00023136"/>
    </source>
</evidence>
<comment type="similarity">
    <text evidence="2 10">Belongs to the TonB family.</text>
</comment>
<keyword evidence="8" id="KW-1133">Transmembrane helix</keyword>
<organism evidence="12 13">
    <name type="scientific">Aliikangiella coralliicola</name>
    <dbReference type="NCBI Taxonomy" id="2592383"/>
    <lineage>
        <taxon>Bacteria</taxon>
        <taxon>Pseudomonadati</taxon>
        <taxon>Pseudomonadota</taxon>
        <taxon>Gammaproteobacteria</taxon>
        <taxon>Oceanospirillales</taxon>
        <taxon>Pleioneaceae</taxon>
        <taxon>Aliikangiella</taxon>
    </lineage>
</organism>
<comment type="subcellular location">
    <subcellularLocation>
        <location evidence="1 10">Cell inner membrane</location>
        <topology evidence="1 10">Single-pass membrane protein</topology>
        <orientation evidence="1 10">Periplasmic side</orientation>
    </subcellularLocation>
</comment>
<reference evidence="12 13" key="1">
    <citation type="submission" date="2019-07" db="EMBL/GenBank/DDBJ databases">
        <title>Draft genome for Aliikangiella sp. M105.</title>
        <authorList>
            <person name="Wang G."/>
        </authorList>
    </citation>
    <scope>NUCLEOTIDE SEQUENCE [LARGE SCALE GENOMIC DNA]</scope>
    <source>
        <strain evidence="12 13">M105</strain>
    </source>
</reference>
<dbReference type="GO" id="GO:0055085">
    <property type="term" value="P:transmembrane transport"/>
    <property type="evidence" value="ECO:0007669"/>
    <property type="project" value="InterPro"/>
</dbReference>
<evidence type="ECO:0000313" key="12">
    <source>
        <dbReference type="EMBL" id="TQV81468.1"/>
    </source>
</evidence>
<dbReference type="GO" id="GO:0015891">
    <property type="term" value="P:siderophore transport"/>
    <property type="evidence" value="ECO:0007669"/>
    <property type="project" value="InterPro"/>
</dbReference>
<keyword evidence="10" id="KW-0735">Signal-anchor</keyword>
<dbReference type="EMBL" id="VIKS01000016">
    <property type="protein sequence ID" value="TQV81468.1"/>
    <property type="molecule type" value="Genomic_DNA"/>
</dbReference>
<keyword evidence="13" id="KW-1185">Reference proteome</keyword>
<dbReference type="Gene3D" id="3.30.1150.10">
    <property type="match status" value="1"/>
</dbReference>
<evidence type="ECO:0000256" key="8">
    <source>
        <dbReference type="ARBA" id="ARBA00022989"/>
    </source>
</evidence>
<dbReference type="NCBIfam" id="TIGR01352">
    <property type="entry name" value="tonB_Cterm"/>
    <property type="match status" value="1"/>
</dbReference>
<dbReference type="GO" id="GO:0005886">
    <property type="term" value="C:plasma membrane"/>
    <property type="evidence" value="ECO:0007669"/>
    <property type="project" value="UniProtKB-SubCell"/>
</dbReference>
<comment type="caution">
    <text evidence="12">The sequence shown here is derived from an EMBL/GenBank/DDBJ whole genome shotgun (WGS) entry which is preliminary data.</text>
</comment>
<evidence type="ECO:0000313" key="13">
    <source>
        <dbReference type="Proteomes" id="UP000315439"/>
    </source>
</evidence>
<dbReference type="InterPro" id="IPR003538">
    <property type="entry name" value="TonB"/>
</dbReference>
<evidence type="ECO:0000259" key="11">
    <source>
        <dbReference type="PROSITE" id="PS52015"/>
    </source>
</evidence>
<keyword evidence="4 10" id="KW-1003">Cell membrane</keyword>
<dbReference type="GO" id="GO:0030288">
    <property type="term" value="C:outer membrane-bounded periplasmic space"/>
    <property type="evidence" value="ECO:0007669"/>
    <property type="project" value="InterPro"/>
</dbReference>
<proteinExistence type="inferred from homology"/>
<evidence type="ECO:0000256" key="1">
    <source>
        <dbReference type="ARBA" id="ARBA00004383"/>
    </source>
</evidence>
<dbReference type="SUPFAM" id="SSF74653">
    <property type="entry name" value="TolA/TonB C-terminal domain"/>
    <property type="match status" value="1"/>
</dbReference>